<dbReference type="EMBL" id="CAJVPT010011978">
    <property type="protein sequence ID" value="CAG8583663.1"/>
    <property type="molecule type" value="Genomic_DNA"/>
</dbReference>
<feature type="non-terminal residue" evidence="1">
    <location>
        <position position="835"/>
    </location>
</feature>
<protein>
    <submittedName>
        <fullName evidence="1">1247_t:CDS:1</fullName>
    </submittedName>
</protein>
<comment type="caution">
    <text evidence="1">The sequence shown here is derived from an EMBL/GenBank/DDBJ whole genome shotgun (WGS) entry which is preliminary data.</text>
</comment>
<keyword evidence="2" id="KW-1185">Reference proteome</keyword>
<organism evidence="1 2">
    <name type="scientific">Acaulospora colombiana</name>
    <dbReference type="NCBI Taxonomy" id="27376"/>
    <lineage>
        <taxon>Eukaryota</taxon>
        <taxon>Fungi</taxon>
        <taxon>Fungi incertae sedis</taxon>
        <taxon>Mucoromycota</taxon>
        <taxon>Glomeromycotina</taxon>
        <taxon>Glomeromycetes</taxon>
        <taxon>Diversisporales</taxon>
        <taxon>Acaulosporaceae</taxon>
        <taxon>Acaulospora</taxon>
    </lineage>
</organism>
<accession>A0ACA9MFF9</accession>
<reference evidence="1" key="1">
    <citation type="submission" date="2021-06" db="EMBL/GenBank/DDBJ databases">
        <authorList>
            <person name="Kallberg Y."/>
            <person name="Tangrot J."/>
            <person name="Rosling A."/>
        </authorList>
    </citation>
    <scope>NUCLEOTIDE SEQUENCE</scope>
    <source>
        <strain evidence="1">CL356</strain>
    </source>
</reference>
<gene>
    <name evidence="1" type="ORF">ACOLOM_LOCUS6059</name>
</gene>
<name>A0ACA9MFF9_9GLOM</name>
<evidence type="ECO:0000313" key="2">
    <source>
        <dbReference type="Proteomes" id="UP000789525"/>
    </source>
</evidence>
<sequence>MSSYPPYKRSAEKQPQRYDRNNEGNPFLKSTSSTASVSSILGDSNFGGSQFSQFSQSEASDRPFKRTRVEMDLSERRASPITPSRKSFNFIPDLGGLRGSLKSISSASPKFVKDLSDTRLKIATLEYTKSDFESKIARLETDKQNLELQIKELNLSIEKLKSDRKFFCDREIETSKKLERIELELSQGAQNYARELGRLRNEVARLTQELQDARNASQAKENEYNRMIEALRSENKILEHNLESSNQQIQIQNEISTSRQALLSQVQAQLAETQHKLQELHDLSPQLDNIQNMKKLNQGNLGHKNLEKTKRELTSELKHLKTLSPSIQILDEKVKTYENELLNMNSLRRQAAELEAENAMLKREKVEWASYLDKEKDVVNVNSAYSLCRELASRRIEIELLQERERILEEKIKSKDIVIAENENNLNNKRVAIESKFSNELESYKKTKILLQKEVEMLTNTLKSYDEEEKHLQPGNYDAQKTERIEVLEKMLAEYKKELDEARESKLQAIQQTEEASDSADASFHSVQVMQRNEELQSINFNLENENANLKKEIFSLQNQVSVLEQTELKIHSAELIKQNELQQKIIRELKNENASLKKEISSLDQQIVSLEQAVGRGEYNRESTRLLEMKENPSSVDYAIRQSTLQALKKENHQLLEKLKEFQLKYDTEFNDEGVGREDIDVIPTQSFLNLEGENKHLMEQNVKLEIRITRLLDAWKAKAQEFREAVYSLLGYKLEFLENGRVRLASMYSEQDDHSLVFTSDDDNRGTMQLIGGGNDEYIKSLDDLIKFWVVERGSIPCFLSSLTMKLFENTTFDPVGRDVDMTSISSNLNFGT</sequence>
<proteinExistence type="predicted"/>
<dbReference type="Proteomes" id="UP000789525">
    <property type="component" value="Unassembled WGS sequence"/>
</dbReference>
<evidence type="ECO:0000313" key="1">
    <source>
        <dbReference type="EMBL" id="CAG8583663.1"/>
    </source>
</evidence>